<evidence type="ECO:0000313" key="1">
    <source>
        <dbReference type="EMBL" id="RXM29344.1"/>
    </source>
</evidence>
<dbReference type="AlphaFoldDB" id="A0A444U2F0"/>
<keyword evidence="2" id="KW-1185">Reference proteome</keyword>
<dbReference type="Proteomes" id="UP000289886">
    <property type="component" value="Unassembled WGS sequence"/>
</dbReference>
<sequence length="220" mass="24413">MLGCAVLCSETGCSGTSQDTGCRGSSPQSGYSHQRRWARLAREVGHRSVHPGALIQGPITYSSQESSRCLLPVLQRDSSRGSRRCIYLLPVLQRDSSRGSRRCTYLFPVLQRDSSRGSRRCPYLIPVLQRGSSRGSRRWSCLCCIETPAEGVGAVLTSVSENLQRVRSLWILTRVAGLPQQGERLDYVDYKAHTTGRVYADPSSEADFYRLRPVGLGIPY</sequence>
<protein>
    <submittedName>
        <fullName evidence="1">Uncharacterized protein</fullName>
    </submittedName>
</protein>
<proteinExistence type="predicted"/>
<dbReference type="EMBL" id="SCEB01215472">
    <property type="protein sequence ID" value="RXM29344.1"/>
    <property type="molecule type" value="Genomic_DNA"/>
</dbReference>
<organism evidence="1 2">
    <name type="scientific">Acipenser ruthenus</name>
    <name type="common">Sterlet sturgeon</name>
    <dbReference type="NCBI Taxonomy" id="7906"/>
    <lineage>
        <taxon>Eukaryota</taxon>
        <taxon>Metazoa</taxon>
        <taxon>Chordata</taxon>
        <taxon>Craniata</taxon>
        <taxon>Vertebrata</taxon>
        <taxon>Euteleostomi</taxon>
        <taxon>Actinopterygii</taxon>
        <taxon>Chondrostei</taxon>
        <taxon>Acipenseriformes</taxon>
        <taxon>Acipenseridae</taxon>
        <taxon>Acipenser</taxon>
    </lineage>
</organism>
<comment type="caution">
    <text evidence="1">The sequence shown here is derived from an EMBL/GenBank/DDBJ whole genome shotgun (WGS) entry which is preliminary data.</text>
</comment>
<accession>A0A444U2F0</accession>
<gene>
    <name evidence="1" type="ORF">EOD39_8855</name>
</gene>
<reference evidence="1 2" key="1">
    <citation type="submission" date="2019-01" db="EMBL/GenBank/DDBJ databases">
        <title>Draft Genome and Complete Hox-Cluster Characterization of the Sterlet Sturgeon (Acipenser ruthenus).</title>
        <authorList>
            <person name="Wei Q."/>
        </authorList>
    </citation>
    <scope>NUCLEOTIDE SEQUENCE [LARGE SCALE GENOMIC DNA]</scope>
    <source>
        <strain evidence="1">WHYD16114868_AA</strain>
        <tissue evidence="1">Blood</tissue>
    </source>
</reference>
<name>A0A444U2F0_ACIRT</name>
<evidence type="ECO:0000313" key="2">
    <source>
        <dbReference type="Proteomes" id="UP000289886"/>
    </source>
</evidence>